<keyword evidence="5" id="KW-1185">Reference proteome</keyword>
<dbReference type="InterPro" id="IPR046947">
    <property type="entry name" value="LytR-like"/>
</dbReference>
<protein>
    <submittedName>
        <fullName evidence="4">Chemotaxis protein CheY</fullName>
    </submittedName>
</protein>
<dbReference type="Pfam" id="PF04397">
    <property type="entry name" value="LytTR"/>
    <property type="match status" value="1"/>
</dbReference>
<dbReference type="OrthoDB" id="9809318at2"/>
<evidence type="ECO:0000313" key="4">
    <source>
        <dbReference type="EMBL" id="KEK21538.1"/>
    </source>
</evidence>
<dbReference type="GO" id="GO:0003677">
    <property type="term" value="F:DNA binding"/>
    <property type="evidence" value="ECO:0007669"/>
    <property type="project" value="InterPro"/>
</dbReference>
<dbReference type="EMBL" id="JOTN01000001">
    <property type="protein sequence ID" value="KEK21538.1"/>
    <property type="molecule type" value="Genomic_DNA"/>
</dbReference>
<accession>A0A073KGW3</accession>
<dbReference type="InterPro" id="IPR001789">
    <property type="entry name" value="Sig_transdc_resp-reg_receiver"/>
</dbReference>
<dbReference type="Proteomes" id="UP000027822">
    <property type="component" value="Unassembled WGS sequence"/>
</dbReference>
<feature type="modified residue" description="4-aspartylphosphate" evidence="1">
    <location>
        <position position="53"/>
    </location>
</feature>
<dbReference type="PROSITE" id="PS50930">
    <property type="entry name" value="HTH_LYTTR"/>
    <property type="match status" value="1"/>
</dbReference>
<reference evidence="4 5" key="1">
    <citation type="submission" date="2014-06" db="EMBL/GenBank/DDBJ databases">
        <title>Draft genome sequence of Bacillus manliponensis JCM 15802 (MCCC 1A00708).</title>
        <authorList>
            <person name="Lai Q."/>
            <person name="Liu Y."/>
            <person name="Shao Z."/>
        </authorList>
    </citation>
    <scope>NUCLEOTIDE SEQUENCE [LARGE SCALE GENOMIC DNA]</scope>
    <source>
        <strain evidence="4 5">JCM 15802</strain>
    </source>
</reference>
<dbReference type="Pfam" id="PF00072">
    <property type="entry name" value="Response_reg"/>
    <property type="match status" value="1"/>
</dbReference>
<dbReference type="Gene3D" id="3.40.50.2300">
    <property type="match status" value="1"/>
</dbReference>
<dbReference type="PANTHER" id="PTHR37299">
    <property type="entry name" value="TRANSCRIPTIONAL REGULATOR-RELATED"/>
    <property type="match status" value="1"/>
</dbReference>
<evidence type="ECO:0000259" key="2">
    <source>
        <dbReference type="PROSITE" id="PS50110"/>
    </source>
</evidence>
<dbReference type="GO" id="GO:0000156">
    <property type="term" value="F:phosphorelay response regulator activity"/>
    <property type="evidence" value="ECO:0007669"/>
    <property type="project" value="InterPro"/>
</dbReference>
<keyword evidence="1" id="KW-0597">Phosphoprotein</keyword>
<dbReference type="InterPro" id="IPR007492">
    <property type="entry name" value="LytTR_DNA-bd_dom"/>
</dbReference>
<proteinExistence type="predicted"/>
<evidence type="ECO:0000256" key="1">
    <source>
        <dbReference type="PROSITE-ProRule" id="PRU00169"/>
    </source>
</evidence>
<dbReference type="Gene3D" id="2.40.50.1020">
    <property type="entry name" value="LytTr DNA-binding domain"/>
    <property type="match status" value="1"/>
</dbReference>
<dbReference type="PROSITE" id="PS50110">
    <property type="entry name" value="RESPONSE_REGULATORY"/>
    <property type="match status" value="1"/>
</dbReference>
<dbReference type="PANTHER" id="PTHR37299:SF1">
    <property type="entry name" value="STAGE 0 SPORULATION PROTEIN A HOMOLOG"/>
    <property type="match status" value="1"/>
</dbReference>
<dbReference type="RefSeq" id="WP_034635533.1">
    <property type="nucleotide sequence ID" value="NZ_CBCSJC010000002.1"/>
</dbReference>
<dbReference type="SUPFAM" id="SSF52172">
    <property type="entry name" value="CheY-like"/>
    <property type="match status" value="1"/>
</dbReference>
<name>A0A073KGW3_9BACI</name>
<dbReference type="InterPro" id="IPR011006">
    <property type="entry name" value="CheY-like_superfamily"/>
</dbReference>
<gene>
    <name evidence="4" type="ORF">BAMA_01850</name>
</gene>
<dbReference type="STRING" id="574376.BAMA_01850"/>
<sequence length="238" mass="28138">MKILLVTESEENRKQLRELFTENIRNIECFEAKTGMESLQMAKRYVPDFIFLDVHLADGTGFEISGLLHDISSHTKFVFIGANVEEAVASFRFHAFYYLLQPFEQEDLQFLLHTIEQEKEKNEKSRLRKLPIEMHDGISYIFPKDIVYVSKNKENKTVSIYTTNNQYISTYTLQELEGKLAVYDFLRVHKSYLINVTYVQDLKPYCNGTYNLYLTKYDEQPIPVSRNYVKRLRNKIEL</sequence>
<evidence type="ECO:0000259" key="3">
    <source>
        <dbReference type="PROSITE" id="PS50930"/>
    </source>
</evidence>
<dbReference type="AlphaFoldDB" id="A0A073KGW3"/>
<dbReference type="SMART" id="SM00448">
    <property type="entry name" value="REC"/>
    <property type="match status" value="1"/>
</dbReference>
<dbReference type="eggNOG" id="COG3279">
    <property type="taxonomic scope" value="Bacteria"/>
</dbReference>
<dbReference type="SMART" id="SM00850">
    <property type="entry name" value="LytTR"/>
    <property type="match status" value="1"/>
</dbReference>
<organism evidence="4 5">
    <name type="scientific">Bacillus manliponensis</name>
    <dbReference type="NCBI Taxonomy" id="574376"/>
    <lineage>
        <taxon>Bacteria</taxon>
        <taxon>Bacillati</taxon>
        <taxon>Bacillota</taxon>
        <taxon>Bacilli</taxon>
        <taxon>Bacillales</taxon>
        <taxon>Bacillaceae</taxon>
        <taxon>Bacillus</taxon>
        <taxon>Bacillus cereus group</taxon>
    </lineage>
</organism>
<feature type="domain" description="HTH LytTR-type" evidence="3">
    <location>
        <begin position="130"/>
        <end position="238"/>
    </location>
</feature>
<feature type="domain" description="Response regulatory" evidence="2">
    <location>
        <begin position="2"/>
        <end position="116"/>
    </location>
</feature>
<comment type="caution">
    <text evidence="4">The sequence shown here is derived from an EMBL/GenBank/DDBJ whole genome shotgun (WGS) entry which is preliminary data.</text>
</comment>
<evidence type="ECO:0000313" key="5">
    <source>
        <dbReference type="Proteomes" id="UP000027822"/>
    </source>
</evidence>